<evidence type="ECO:0000256" key="4">
    <source>
        <dbReference type="SAM" id="SignalP"/>
    </source>
</evidence>
<dbReference type="InterPro" id="IPR035513">
    <property type="entry name" value="Invertase/methylesterase_inhib"/>
</dbReference>
<sequence>MSRTTIPAQLLLLLVLAVVVHGDSGAVKTTTTTRSALETVCGSLGGYYVTPTLCLAALCSDASDPCHAAAVHDAHAVAALAARLAARNATAAQGSIIQSSSAAGADNNNATTWASCLELYGGAVPALRWTAASVAARRYRGAREVIQATQYAAPACEGVMEGTAAAAVPPENGQFSDMAFVAHAVVAYMAAATTN</sequence>
<feature type="signal peptide" evidence="4">
    <location>
        <begin position="1"/>
        <end position="22"/>
    </location>
</feature>
<dbReference type="PANTHER" id="PTHR35357:SF4">
    <property type="entry name" value="PECTINESTERASE INHIBITOR DOMAIN CONTAINING PROTEIN"/>
    <property type="match status" value="1"/>
</dbReference>
<evidence type="ECO:0000256" key="2">
    <source>
        <dbReference type="ARBA" id="ARBA00023157"/>
    </source>
</evidence>
<dbReference type="Pfam" id="PF04043">
    <property type="entry name" value="PMEI"/>
    <property type="match status" value="1"/>
</dbReference>
<dbReference type="Gene3D" id="1.20.140.40">
    <property type="entry name" value="Invertase/pectin methylesterase inhibitor family protein"/>
    <property type="match status" value="1"/>
</dbReference>
<dbReference type="AlphaFoldDB" id="A0AAV5FKP4"/>
<evidence type="ECO:0000313" key="6">
    <source>
        <dbReference type="EMBL" id="GJN35390.1"/>
    </source>
</evidence>
<dbReference type="PANTHER" id="PTHR35357">
    <property type="entry name" value="OS02G0537100 PROTEIN"/>
    <property type="match status" value="1"/>
</dbReference>
<organism evidence="6 7">
    <name type="scientific">Eleusine coracana subsp. coracana</name>
    <dbReference type="NCBI Taxonomy" id="191504"/>
    <lineage>
        <taxon>Eukaryota</taxon>
        <taxon>Viridiplantae</taxon>
        <taxon>Streptophyta</taxon>
        <taxon>Embryophyta</taxon>
        <taxon>Tracheophyta</taxon>
        <taxon>Spermatophyta</taxon>
        <taxon>Magnoliopsida</taxon>
        <taxon>Liliopsida</taxon>
        <taxon>Poales</taxon>
        <taxon>Poaceae</taxon>
        <taxon>PACMAD clade</taxon>
        <taxon>Chloridoideae</taxon>
        <taxon>Cynodonteae</taxon>
        <taxon>Eleusininae</taxon>
        <taxon>Eleusine</taxon>
    </lineage>
</organism>
<feature type="chain" id="PRO_5043495592" description="Pectinesterase inhibitor domain-containing protein" evidence="4">
    <location>
        <begin position="23"/>
        <end position="195"/>
    </location>
</feature>
<dbReference type="EMBL" id="BQKI01000088">
    <property type="protein sequence ID" value="GJN35390.1"/>
    <property type="molecule type" value="Genomic_DNA"/>
</dbReference>
<dbReference type="SUPFAM" id="SSF101148">
    <property type="entry name" value="Plant invertase/pectin methylesterase inhibitor"/>
    <property type="match status" value="1"/>
</dbReference>
<dbReference type="GO" id="GO:0004857">
    <property type="term" value="F:enzyme inhibitor activity"/>
    <property type="evidence" value="ECO:0007669"/>
    <property type="project" value="InterPro"/>
</dbReference>
<name>A0AAV5FKP4_ELECO</name>
<evidence type="ECO:0000259" key="5">
    <source>
        <dbReference type="Pfam" id="PF04043"/>
    </source>
</evidence>
<comment type="caution">
    <text evidence="6">The sequence shown here is derived from an EMBL/GenBank/DDBJ whole genome shotgun (WGS) entry which is preliminary data.</text>
</comment>
<dbReference type="InterPro" id="IPR006501">
    <property type="entry name" value="Pectinesterase_inhib_dom"/>
</dbReference>
<keyword evidence="7" id="KW-1185">Reference proteome</keyword>
<accession>A0AAV5FKP4</accession>
<keyword evidence="2" id="KW-1015">Disulfide bond</keyword>
<evidence type="ECO:0000313" key="7">
    <source>
        <dbReference type="Proteomes" id="UP001054889"/>
    </source>
</evidence>
<dbReference type="Proteomes" id="UP001054889">
    <property type="component" value="Unassembled WGS sequence"/>
</dbReference>
<evidence type="ECO:0000256" key="1">
    <source>
        <dbReference type="ARBA" id="ARBA00022729"/>
    </source>
</evidence>
<reference evidence="6" key="2">
    <citation type="submission" date="2021-12" db="EMBL/GenBank/DDBJ databases">
        <title>Resequencing data analysis of finger millet.</title>
        <authorList>
            <person name="Hatakeyama M."/>
            <person name="Aluri S."/>
            <person name="Balachadran M.T."/>
            <person name="Sivarajan S.R."/>
            <person name="Poveda L."/>
            <person name="Shimizu-Inatsugi R."/>
            <person name="Schlapbach R."/>
            <person name="Sreeman S.M."/>
            <person name="Shimizu K.K."/>
        </authorList>
    </citation>
    <scope>NUCLEOTIDE SEQUENCE</scope>
</reference>
<reference evidence="6" key="1">
    <citation type="journal article" date="2018" name="DNA Res.">
        <title>Multiple hybrid de novo genome assembly of finger millet, an orphan allotetraploid crop.</title>
        <authorList>
            <person name="Hatakeyama M."/>
            <person name="Aluri S."/>
            <person name="Balachadran M.T."/>
            <person name="Sivarajan S.R."/>
            <person name="Patrignani A."/>
            <person name="Gruter S."/>
            <person name="Poveda L."/>
            <person name="Shimizu-Inatsugi R."/>
            <person name="Baeten J."/>
            <person name="Francoijs K.J."/>
            <person name="Nataraja K.N."/>
            <person name="Reddy Y.A.N."/>
            <person name="Phadnis S."/>
            <person name="Ravikumar R.L."/>
            <person name="Schlapbach R."/>
            <person name="Sreeman S.M."/>
            <person name="Shimizu K.K."/>
        </authorList>
    </citation>
    <scope>NUCLEOTIDE SEQUENCE</scope>
</reference>
<protein>
    <recommendedName>
        <fullName evidence="5">Pectinesterase inhibitor domain-containing protein</fullName>
    </recommendedName>
</protein>
<proteinExistence type="inferred from homology"/>
<comment type="similarity">
    <text evidence="3">Belongs to the PMEI family.</text>
</comment>
<gene>
    <name evidence="6" type="primary">gb24161</name>
    <name evidence="6" type="ORF">PR202_gb24161</name>
</gene>
<feature type="domain" description="Pectinesterase inhibitor" evidence="5">
    <location>
        <begin position="36"/>
        <end position="164"/>
    </location>
</feature>
<keyword evidence="1 4" id="KW-0732">Signal</keyword>
<evidence type="ECO:0000256" key="3">
    <source>
        <dbReference type="ARBA" id="ARBA00038471"/>
    </source>
</evidence>
<dbReference type="NCBIfam" id="TIGR01614">
    <property type="entry name" value="PME_inhib"/>
    <property type="match status" value="1"/>
</dbReference>